<dbReference type="EMBL" id="BMAV01001540">
    <property type="protein sequence ID" value="GFY39811.1"/>
    <property type="molecule type" value="Genomic_DNA"/>
</dbReference>
<keyword evidence="2" id="KW-1185">Reference proteome</keyword>
<proteinExistence type="predicted"/>
<evidence type="ECO:0000313" key="1">
    <source>
        <dbReference type="EMBL" id="GFY39811.1"/>
    </source>
</evidence>
<dbReference type="OrthoDB" id="6434303at2759"/>
<sequence length="99" mass="10544">MINSNHVSTCIEKGAITTDDSASLLADVPYREAVDSLIGIPGYCHQTRHSICSGSAFSGFGATLESYSDSDYAGDPLTRRSTSGMVFKYNGGAIAWRSQ</sequence>
<organism evidence="1 2">
    <name type="scientific">Trichonephila inaurata madagascariensis</name>
    <dbReference type="NCBI Taxonomy" id="2747483"/>
    <lineage>
        <taxon>Eukaryota</taxon>
        <taxon>Metazoa</taxon>
        <taxon>Ecdysozoa</taxon>
        <taxon>Arthropoda</taxon>
        <taxon>Chelicerata</taxon>
        <taxon>Arachnida</taxon>
        <taxon>Araneae</taxon>
        <taxon>Araneomorphae</taxon>
        <taxon>Entelegynae</taxon>
        <taxon>Araneoidea</taxon>
        <taxon>Nephilidae</taxon>
        <taxon>Trichonephila</taxon>
        <taxon>Trichonephila inaurata</taxon>
    </lineage>
</organism>
<comment type="caution">
    <text evidence="1">The sequence shown here is derived from an EMBL/GenBank/DDBJ whole genome shotgun (WGS) entry which is preliminary data.</text>
</comment>
<protein>
    <submittedName>
        <fullName evidence="1">Uncharacterized protein</fullName>
    </submittedName>
</protein>
<gene>
    <name evidence="1" type="ORF">TNIN_438051</name>
</gene>
<dbReference type="AlphaFoldDB" id="A0A8X7BPI6"/>
<reference evidence="1" key="1">
    <citation type="submission" date="2020-08" db="EMBL/GenBank/DDBJ databases">
        <title>Multicomponent nature underlies the extraordinary mechanical properties of spider dragline silk.</title>
        <authorList>
            <person name="Kono N."/>
            <person name="Nakamura H."/>
            <person name="Mori M."/>
            <person name="Yoshida Y."/>
            <person name="Ohtoshi R."/>
            <person name="Malay A.D."/>
            <person name="Moran D.A.P."/>
            <person name="Tomita M."/>
            <person name="Numata K."/>
            <person name="Arakawa K."/>
        </authorList>
    </citation>
    <scope>NUCLEOTIDE SEQUENCE</scope>
</reference>
<accession>A0A8X7BPI6</accession>
<evidence type="ECO:0000313" key="2">
    <source>
        <dbReference type="Proteomes" id="UP000886998"/>
    </source>
</evidence>
<name>A0A8X7BPI6_9ARAC</name>
<dbReference type="Proteomes" id="UP000886998">
    <property type="component" value="Unassembled WGS sequence"/>
</dbReference>